<evidence type="ECO:0000313" key="3">
    <source>
        <dbReference type="Proteomes" id="UP001603857"/>
    </source>
</evidence>
<dbReference type="Proteomes" id="UP001603857">
    <property type="component" value="Unassembled WGS sequence"/>
</dbReference>
<proteinExistence type="predicted"/>
<dbReference type="EMBL" id="JBGMDY010000004">
    <property type="protein sequence ID" value="KAL2336757.1"/>
    <property type="molecule type" value="Genomic_DNA"/>
</dbReference>
<evidence type="ECO:0000313" key="2">
    <source>
        <dbReference type="EMBL" id="KAL2336757.1"/>
    </source>
</evidence>
<feature type="region of interest" description="Disordered" evidence="1">
    <location>
        <begin position="130"/>
        <end position="157"/>
    </location>
</feature>
<name>A0ABD1MLT0_9FABA</name>
<gene>
    <name evidence="2" type="ORF">Fmac_011203</name>
</gene>
<keyword evidence="3" id="KW-1185">Reference proteome</keyword>
<sequence length="157" mass="17322">MAGGKQFLGTWLPLANPYPLSLGLLWTRNWHVCQATVETVLRNGMLNPMLELLSLDAPTVDGAFEGEVTCIDKWMLRDPNPNFRLPRSLSMNSEESVTTTTCLESDIRSKAAARPFALLLAMHPLITSYQGKVTPPPPRESGNIQVKTDPQGDFGLQ</sequence>
<accession>A0ABD1MLT0</accession>
<evidence type="ECO:0000256" key="1">
    <source>
        <dbReference type="SAM" id="MobiDB-lite"/>
    </source>
</evidence>
<reference evidence="2 3" key="1">
    <citation type="submission" date="2024-08" db="EMBL/GenBank/DDBJ databases">
        <title>Insights into the chromosomal genome structure of Flemingia macrophylla.</title>
        <authorList>
            <person name="Ding Y."/>
            <person name="Zhao Y."/>
            <person name="Bi W."/>
            <person name="Wu M."/>
            <person name="Zhao G."/>
            <person name="Gong Y."/>
            <person name="Li W."/>
            <person name="Zhang P."/>
        </authorList>
    </citation>
    <scope>NUCLEOTIDE SEQUENCE [LARGE SCALE GENOMIC DNA]</scope>
    <source>
        <strain evidence="2">DYQJB</strain>
        <tissue evidence="2">Leaf</tissue>
    </source>
</reference>
<dbReference type="AlphaFoldDB" id="A0ABD1MLT0"/>
<comment type="caution">
    <text evidence="2">The sequence shown here is derived from an EMBL/GenBank/DDBJ whole genome shotgun (WGS) entry which is preliminary data.</text>
</comment>
<organism evidence="2 3">
    <name type="scientific">Flemingia macrophylla</name>
    <dbReference type="NCBI Taxonomy" id="520843"/>
    <lineage>
        <taxon>Eukaryota</taxon>
        <taxon>Viridiplantae</taxon>
        <taxon>Streptophyta</taxon>
        <taxon>Embryophyta</taxon>
        <taxon>Tracheophyta</taxon>
        <taxon>Spermatophyta</taxon>
        <taxon>Magnoliopsida</taxon>
        <taxon>eudicotyledons</taxon>
        <taxon>Gunneridae</taxon>
        <taxon>Pentapetalae</taxon>
        <taxon>rosids</taxon>
        <taxon>fabids</taxon>
        <taxon>Fabales</taxon>
        <taxon>Fabaceae</taxon>
        <taxon>Papilionoideae</taxon>
        <taxon>50 kb inversion clade</taxon>
        <taxon>NPAAA clade</taxon>
        <taxon>indigoferoid/millettioid clade</taxon>
        <taxon>Phaseoleae</taxon>
        <taxon>Flemingia</taxon>
    </lineage>
</organism>
<protein>
    <submittedName>
        <fullName evidence="2">Uncharacterized protein</fullName>
    </submittedName>
</protein>